<dbReference type="HAMAP" id="MF_01867">
    <property type="entry name" value="BshC"/>
    <property type="match status" value="1"/>
</dbReference>
<evidence type="ECO:0000313" key="5">
    <source>
        <dbReference type="EMBL" id="TXF85686.1"/>
    </source>
</evidence>
<comment type="similarity">
    <text evidence="2">Belongs to the BshC family.</text>
</comment>
<gene>
    <name evidence="2 5" type="primary">bshC</name>
    <name evidence="5" type="ORF">FUA23_20230</name>
</gene>
<dbReference type="InterPro" id="IPR011199">
    <property type="entry name" value="Bacillithiol_biosynth_BshC"/>
</dbReference>
<accession>A0A5C7FJU2</accession>
<feature type="domain" description="Bacillithiol biosynthesis BshC N-terminal Rossmann-like" evidence="3">
    <location>
        <begin position="1"/>
        <end position="371"/>
    </location>
</feature>
<proteinExistence type="inferred from homology"/>
<dbReference type="Proteomes" id="UP000321907">
    <property type="component" value="Unassembled WGS sequence"/>
</dbReference>
<dbReference type="PIRSF" id="PIRSF012535">
    <property type="entry name" value="UCP012535"/>
    <property type="match status" value="1"/>
</dbReference>
<evidence type="ECO:0000259" key="4">
    <source>
        <dbReference type="Pfam" id="PF24850"/>
    </source>
</evidence>
<dbReference type="EC" id="6.-.-.-" evidence="2"/>
<keyword evidence="6" id="KW-1185">Reference proteome</keyword>
<reference evidence="5 6" key="1">
    <citation type="submission" date="2019-08" db="EMBL/GenBank/DDBJ databases">
        <title>Lewinella sp. strain SSH13 Genome sequencing and assembly.</title>
        <authorList>
            <person name="Kim I."/>
        </authorList>
    </citation>
    <scope>NUCLEOTIDE SEQUENCE [LARGE SCALE GENOMIC DNA]</scope>
    <source>
        <strain evidence="5 6">SSH13</strain>
    </source>
</reference>
<evidence type="ECO:0000313" key="6">
    <source>
        <dbReference type="Proteomes" id="UP000321907"/>
    </source>
</evidence>
<sequence>MHIDRIPFPDVPQFSQRDVAYATGAENLKPFFKYPVSLEAFEDVMADKAKDNTDRKLLVDELLAQYESFKNADAARTQVQSLLDENTFTVITAHQPSLFTGPLYFIYKICSTINLSRQLNERYPDKHIVPLFIMGGEDHDFDEINHARIKGEMIRWEQEVGGSVAMLSTTSLAPALSALKELLGGEFTPFGIHDRIQRAYTKHKTYGEATVAFVHDLFKDTELVVANPSRKAFKEAFRPMMEREIFEQLSQPLIEKAQSELTAAGYSGQAHAREINLFYLSPGRRDRIVFQGGVYGVLDTDKVFSEAEFREELASYPERFSPNVVMRPLFQELIFPNLAYIGGGGELAYWLERKEQFSAFGLNFPMLIRRNSVVWVDAKSGKKMDKLGLSVRDLLRHDDLIIRDFVAKHTKNELSLADELAQLKGLFETMSLKAKAIDPTLEAAALAEGTRQRKIVEQFESRLRRVEKTKFDREMTTIRELRATLFPGNSLQERKDNFLNVYLESGEEMFPVLLEALDPLTPGMVVVKA</sequence>
<dbReference type="AlphaFoldDB" id="A0A5C7FJU2"/>
<dbReference type="EMBL" id="VOXD01000044">
    <property type="protein sequence ID" value="TXF85686.1"/>
    <property type="molecule type" value="Genomic_DNA"/>
</dbReference>
<dbReference type="Pfam" id="PF10079">
    <property type="entry name" value="Rossmann-like_BshC"/>
    <property type="match status" value="1"/>
</dbReference>
<feature type="domain" description="Bacillithiol biosynthesis BshC C-terminal coiled-coil" evidence="4">
    <location>
        <begin position="375"/>
        <end position="528"/>
    </location>
</feature>
<evidence type="ECO:0000256" key="2">
    <source>
        <dbReference type="HAMAP-Rule" id="MF_01867"/>
    </source>
</evidence>
<comment type="caution">
    <text evidence="5">The sequence shown here is derived from an EMBL/GenBank/DDBJ whole genome shotgun (WGS) entry which is preliminary data.</text>
</comment>
<evidence type="ECO:0000259" key="3">
    <source>
        <dbReference type="Pfam" id="PF10079"/>
    </source>
</evidence>
<dbReference type="OrthoDB" id="9765151at2"/>
<keyword evidence="1 2" id="KW-0436">Ligase</keyword>
<dbReference type="GO" id="GO:0016874">
    <property type="term" value="F:ligase activity"/>
    <property type="evidence" value="ECO:0007669"/>
    <property type="project" value="UniProtKB-UniRule"/>
</dbReference>
<dbReference type="RefSeq" id="WP_147932599.1">
    <property type="nucleotide sequence ID" value="NZ_VOXD01000044.1"/>
</dbReference>
<protein>
    <recommendedName>
        <fullName evidence="2">Putative cysteine ligase BshC</fullName>
        <ecNumber evidence="2">6.-.-.-</ecNumber>
    </recommendedName>
</protein>
<evidence type="ECO:0000256" key="1">
    <source>
        <dbReference type="ARBA" id="ARBA00022598"/>
    </source>
</evidence>
<name>A0A5C7FJU2_9BACT</name>
<organism evidence="5 6">
    <name type="scientific">Neolewinella aurantiaca</name>
    <dbReference type="NCBI Taxonomy" id="2602767"/>
    <lineage>
        <taxon>Bacteria</taxon>
        <taxon>Pseudomonadati</taxon>
        <taxon>Bacteroidota</taxon>
        <taxon>Saprospiria</taxon>
        <taxon>Saprospirales</taxon>
        <taxon>Lewinellaceae</taxon>
        <taxon>Neolewinella</taxon>
    </lineage>
</organism>
<dbReference type="NCBIfam" id="TIGR03998">
    <property type="entry name" value="thiol_BshC"/>
    <property type="match status" value="1"/>
</dbReference>
<dbReference type="InterPro" id="IPR055399">
    <property type="entry name" value="CC_BshC"/>
</dbReference>
<dbReference type="Pfam" id="PF24850">
    <property type="entry name" value="CC_BshC"/>
    <property type="match status" value="1"/>
</dbReference>
<dbReference type="InterPro" id="IPR055398">
    <property type="entry name" value="Rossmann-like_BshC"/>
</dbReference>